<dbReference type="PROSITE" id="PS51257">
    <property type="entry name" value="PROKAR_LIPOPROTEIN"/>
    <property type="match status" value="1"/>
</dbReference>
<accession>E0IEH3</accession>
<proteinExistence type="predicted"/>
<dbReference type="STRING" id="717606.PaecuDRAFT_4064"/>
<feature type="compositionally biased region" description="Gly residues" evidence="1">
    <location>
        <begin position="248"/>
        <end position="261"/>
    </location>
</feature>
<evidence type="ECO:0000256" key="1">
    <source>
        <dbReference type="SAM" id="MobiDB-lite"/>
    </source>
</evidence>
<sequence>MNKRWSNGLKAATALLLASALLAACGSKNSADTAAANGQQGDYAQQQGQGQGQGQGRQGGFQMAAAPNQPDRQADMMAKIISISGTSVVVQAADLSAMPQRGGNGQGRQAQQGEANGQPPADGQAPQADPNWQPPADGQAPQADPNWQPPADGQAPQGDANGQPPADGQAPQGGGRQMPNLFTGEQQTITIPESAAIYKLVRDDQGTMNYEQIKLADLAADDIVNIWIKTGTKEAEYVSLRGGFGGGFGGGGFGQRRGNGQQGADNGSSNANADGQAVGQ</sequence>
<feature type="chain" id="PRO_5038826709" description="Lipoprotein" evidence="2">
    <location>
        <begin position="24"/>
        <end position="280"/>
    </location>
</feature>
<reference evidence="3 4" key="1">
    <citation type="submission" date="2010-07" db="EMBL/GenBank/DDBJ databases">
        <title>The draft genome of Paenibacillus curdlanolyticus YK9.</title>
        <authorList>
            <consortium name="US DOE Joint Genome Institute (JGI-PGF)"/>
            <person name="Lucas S."/>
            <person name="Copeland A."/>
            <person name="Lapidus A."/>
            <person name="Cheng J.-F."/>
            <person name="Bruce D."/>
            <person name="Goodwin L."/>
            <person name="Pitluck S."/>
            <person name="Land M.L."/>
            <person name="Hauser L."/>
            <person name="Chang Y.-J."/>
            <person name="Jeffries C."/>
            <person name="Anderson I.J."/>
            <person name="Johnson E."/>
            <person name="Loganathan U."/>
            <person name="Mulhopadhyay B."/>
            <person name="Kyrpides N."/>
            <person name="Woyke T.J."/>
        </authorList>
    </citation>
    <scope>NUCLEOTIDE SEQUENCE [LARGE SCALE GENOMIC DNA]</scope>
    <source>
        <strain evidence="3 4">YK9</strain>
    </source>
</reference>
<feature type="compositionally biased region" description="Gly residues" evidence="1">
    <location>
        <begin position="49"/>
        <end position="59"/>
    </location>
</feature>
<feature type="region of interest" description="Disordered" evidence="1">
    <location>
        <begin position="248"/>
        <end position="280"/>
    </location>
</feature>
<evidence type="ECO:0000256" key="2">
    <source>
        <dbReference type="SAM" id="SignalP"/>
    </source>
</evidence>
<feature type="region of interest" description="Disordered" evidence="1">
    <location>
        <begin position="98"/>
        <end position="180"/>
    </location>
</feature>
<dbReference type="EMBL" id="AEDD01000012">
    <property type="protein sequence ID" value="EFM09061.1"/>
    <property type="molecule type" value="Genomic_DNA"/>
</dbReference>
<feature type="compositionally biased region" description="Low complexity" evidence="1">
    <location>
        <begin position="34"/>
        <end position="48"/>
    </location>
</feature>
<feature type="signal peptide" evidence="2">
    <location>
        <begin position="1"/>
        <end position="23"/>
    </location>
</feature>
<feature type="compositionally biased region" description="Low complexity" evidence="1">
    <location>
        <begin position="160"/>
        <end position="170"/>
    </location>
</feature>
<keyword evidence="4" id="KW-1185">Reference proteome</keyword>
<organism evidence="3 4">
    <name type="scientific">Paenibacillus curdlanolyticus YK9</name>
    <dbReference type="NCBI Taxonomy" id="717606"/>
    <lineage>
        <taxon>Bacteria</taxon>
        <taxon>Bacillati</taxon>
        <taxon>Bacillota</taxon>
        <taxon>Bacilli</taxon>
        <taxon>Bacillales</taxon>
        <taxon>Paenibacillaceae</taxon>
        <taxon>Paenibacillus</taxon>
    </lineage>
</organism>
<name>E0IEH3_9BACL</name>
<feature type="compositionally biased region" description="Low complexity" evidence="1">
    <location>
        <begin position="107"/>
        <end position="145"/>
    </location>
</feature>
<evidence type="ECO:0008006" key="5">
    <source>
        <dbReference type="Google" id="ProtNLM"/>
    </source>
</evidence>
<dbReference type="Proteomes" id="UP000005387">
    <property type="component" value="Unassembled WGS sequence"/>
</dbReference>
<keyword evidence="2" id="KW-0732">Signal</keyword>
<gene>
    <name evidence="3" type="ORF">PaecuDRAFT_4064</name>
</gene>
<evidence type="ECO:0000313" key="3">
    <source>
        <dbReference type="EMBL" id="EFM09061.1"/>
    </source>
</evidence>
<dbReference type="AlphaFoldDB" id="E0IEH3"/>
<feature type="region of interest" description="Disordered" evidence="1">
    <location>
        <begin position="31"/>
        <end position="71"/>
    </location>
</feature>
<evidence type="ECO:0000313" key="4">
    <source>
        <dbReference type="Proteomes" id="UP000005387"/>
    </source>
</evidence>
<dbReference type="RefSeq" id="WP_006040047.1">
    <property type="nucleotide sequence ID" value="NZ_AEDD01000012.1"/>
</dbReference>
<feature type="compositionally biased region" description="Polar residues" evidence="1">
    <location>
        <begin position="264"/>
        <end position="280"/>
    </location>
</feature>
<protein>
    <recommendedName>
        <fullName evidence="5">Lipoprotein</fullName>
    </recommendedName>
</protein>